<dbReference type="InterPro" id="IPR004036">
    <property type="entry name" value="Endonuclease-III-like_CS2"/>
</dbReference>
<dbReference type="InterPro" id="IPR011257">
    <property type="entry name" value="DNA_glycosylase"/>
</dbReference>
<dbReference type="HAMAP" id="MF_00942">
    <property type="entry name" value="Nth"/>
    <property type="match status" value="1"/>
</dbReference>
<name>A0A0F9EIL1_9ZZZZ</name>
<evidence type="ECO:0000256" key="8">
    <source>
        <dbReference type="ARBA" id="ARBA00023014"/>
    </source>
</evidence>
<dbReference type="NCBIfam" id="TIGR01083">
    <property type="entry name" value="nth"/>
    <property type="match status" value="1"/>
</dbReference>
<dbReference type="SMART" id="SM00478">
    <property type="entry name" value="ENDO3c"/>
    <property type="match status" value="1"/>
</dbReference>
<keyword evidence="11" id="KW-0456">Lyase</keyword>
<keyword evidence="7" id="KW-0408">Iron</keyword>
<dbReference type="GO" id="GO:0006285">
    <property type="term" value="P:base-excision repair, AP site formation"/>
    <property type="evidence" value="ECO:0007669"/>
    <property type="project" value="TreeGrafter"/>
</dbReference>
<evidence type="ECO:0000256" key="4">
    <source>
        <dbReference type="ARBA" id="ARBA00022723"/>
    </source>
</evidence>
<dbReference type="AlphaFoldDB" id="A0A0F9EIL1"/>
<dbReference type="Gene3D" id="1.10.1670.10">
    <property type="entry name" value="Helix-hairpin-Helix base-excision DNA repair enzymes (C-terminal)"/>
    <property type="match status" value="1"/>
</dbReference>
<keyword evidence="6" id="KW-0378">Hydrolase</keyword>
<evidence type="ECO:0000313" key="14">
    <source>
        <dbReference type="EMBL" id="KKL73928.1"/>
    </source>
</evidence>
<evidence type="ECO:0000256" key="1">
    <source>
        <dbReference type="ARBA" id="ARBA00001966"/>
    </source>
</evidence>
<dbReference type="InterPro" id="IPR023170">
    <property type="entry name" value="HhH_base_excis_C"/>
</dbReference>
<evidence type="ECO:0000256" key="5">
    <source>
        <dbReference type="ARBA" id="ARBA00022763"/>
    </source>
</evidence>
<dbReference type="GO" id="GO:0003677">
    <property type="term" value="F:DNA binding"/>
    <property type="evidence" value="ECO:0007669"/>
    <property type="project" value="UniProtKB-KW"/>
</dbReference>
<dbReference type="FunFam" id="1.10.1670.10:FF:000001">
    <property type="entry name" value="Endonuclease III"/>
    <property type="match status" value="1"/>
</dbReference>
<dbReference type="InterPro" id="IPR000445">
    <property type="entry name" value="HhH_motif"/>
</dbReference>
<dbReference type="PROSITE" id="PS01155">
    <property type="entry name" value="ENDONUCLEASE_III_2"/>
    <property type="match status" value="1"/>
</dbReference>
<feature type="non-terminal residue" evidence="14">
    <location>
        <position position="1"/>
    </location>
</feature>
<comment type="similarity">
    <text evidence="2">Belongs to the Nth/MutY family.</text>
</comment>
<dbReference type="Gene3D" id="1.10.340.30">
    <property type="entry name" value="Hypothetical protein, domain 2"/>
    <property type="match status" value="1"/>
</dbReference>
<dbReference type="GO" id="GO:0016829">
    <property type="term" value="F:lyase activity"/>
    <property type="evidence" value="ECO:0007669"/>
    <property type="project" value="UniProtKB-KW"/>
</dbReference>
<evidence type="ECO:0000259" key="13">
    <source>
        <dbReference type="SMART" id="SM00478"/>
    </source>
</evidence>
<dbReference type="GO" id="GO:0003906">
    <property type="term" value="F:DNA-(apurinic or apyrimidinic site) endonuclease activity"/>
    <property type="evidence" value="ECO:0007669"/>
    <property type="project" value="InterPro"/>
</dbReference>
<dbReference type="CDD" id="cd00056">
    <property type="entry name" value="ENDO3c"/>
    <property type="match status" value="1"/>
</dbReference>
<evidence type="ECO:0000256" key="10">
    <source>
        <dbReference type="ARBA" id="ARBA00023204"/>
    </source>
</evidence>
<dbReference type="InterPro" id="IPR003651">
    <property type="entry name" value="Endonuclease3_FeS-loop_motif"/>
</dbReference>
<keyword evidence="12" id="KW-0326">Glycosidase</keyword>
<keyword evidence="3" id="KW-0004">4Fe-4S</keyword>
<reference evidence="14" key="1">
    <citation type="journal article" date="2015" name="Nature">
        <title>Complex archaea that bridge the gap between prokaryotes and eukaryotes.</title>
        <authorList>
            <person name="Spang A."/>
            <person name="Saw J.H."/>
            <person name="Jorgensen S.L."/>
            <person name="Zaremba-Niedzwiedzka K."/>
            <person name="Martijn J."/>
            <person name="Lind A.E."/>
            <person name="van Eijk R."/>
            <person name="Schleper C."/>
            <person name="Guy L."/>
            <person name="Ettema T.J."/>
        </authorList>
    </citation>
    <scope>NUCLEOTIDE SEQUENCE</scope>
</reference>
<keyword evidence="5" id="KW-0227">DNA damage</keyword>
<dbReference type="InterPro" id="IPR005759">
    <property type="entry name" value="Nth"/>
</dbReference>
<dbReference type="EMBL" id="LAZR01024812">
    <property type="protein sequence ID" value="KKL73928.1"/>
    <property type="molecule type" value="Genomic_DNA"/>
</dbReference>
<dbReference type="PIRSF" id="PIRSF001435">
    <property type="entry name" value="Nth"/>
    <property type="match status" value="1"/>
</dbReference>
<accession>A0A0F9EIL1</accession>
<keyword evidence="10" id="KW-0234">DNA repair</keyword>
<evidence type="ECO:0000256" key="9">
    <source>
        <dbReference type="ARBA" id="ARBA00023125"/>
    </source>
</evidence>
<evidence type="ECO:0000256" key="7">
    <source>
        <dbReference type="ARBA" id="ARBA00023004"/>
    </source>
</evidence>
<dbReference type="PANTHER" id="PTHR10359">
    <property type="entry name" value="A/G-SPECIFIC ADENINE GLYCOSYLASE/ENDONUCLEASE III"/>
    <property type="match status" value="1"/>
</dbReference>
<dbReference type="Pfam" id="PF00633">
    <property type="entry name" value="HHH"/>
    <property type="match status" value="1"/>
</dbReference>
<evidence type="ECO:0000256" key="6">
    <source>
        <dbReference type="ARBA" id="ARBA00022801"/>
    </source>
</evidence>
<comment type="caution">
    <text evidence="14">The sequence shown here is derived from an EMBL/GenBank/DDBJ whole genome shotgun (WGS) entry which is preliminary data.</text>
</comment>
<gene>
    <name evidence="14" type="ORF">LCGC14_2069980</name>
</gene>
<keyword evidence="4" id="KW-0479">Metal-binding</keyword>
<dbReference type="Pfam" id="PF10576">
    <property type="entry name" value="EndIII_4Fe-2S"/>
    <property type="match status" value="1"/>
</dbReference>
<keyword evidence="9" id="KW-0238">DNA-binding</keyword>
<keyword evidence="8" id="KW-0411">Iron-sulfur</keyword>
<dbReference type="SUPFAM" id="SSF48150">
    <property type="entry name" value="DNA-glycosylase"/>
    <property type="match status" value="1"/>
</dbReference>
<dbReference type="GO" id="GO:0046872">
    <property type="term" value="F:metal ion binding"/>
    <property type="evidence" value="ECO:0007669"/>
    <property type="project" value="UniProtKB-KW"/>
</dbReference>
<protein>
    <recommendedName>
        <fullName evidence="13">HhH-GPD domain-containing protein</fullName>
    </recommendedName>
</protein>
<feature type="domain" description="HhH-GPD" evidence="13">
    <location>
        <begin position="50"/>
        <end position="197"/>
    </location>
</feature>
<dbReference type="InterPro" id="IPR003265">
    <property type="entry name" value="HhH-GPD_domain"/>
</dbReference>
<evidence type="ECO:0000256" key="3">
    <source>
        <dbReference type="ARBA" id="ARBA00022485"/>
    </source>
</evidence>
<dbReference type="FunFam" id="1.10.340.30:FF:000001">
    <property type="entry name" value="Endonuclease III"/>
    <property type="match status" value="1"/>
</dbReference>
<organism evidence="14">
    <name type="scientific">marine sediment metagenome</name>
    <dbReference type="NCBI Taxonomy" id="412755"/>
    <lineage>
        <taxon>unclassified sequences</taxon>
        <taxon>metagenomes</taxon>
        <taxon>ecological metagenomes</taxon>
    </lineage>
</organism>
<dbReference type="GO" id="GO:0051539">
    <property type="term" value="F:4 iron, 4 sulfur cluster binding"/>
    <property type="evidence" value="ECO:0007669"/>
    <property type="project" value="UniProtKB-KW"/>
</dbReference>
<evidence type="ECO:0000256" key="12">
    <source>
        <dbReference type="ARBA" id="ARBA00023295"/>
    </source>
</evidence>
<sequence length="223" mass="24972">VLDKSVRFSKMANKKKVATKIISLLEKKHPDVSLVLNFSSPLELLVATILAAQCTDKRVNDVSRTLFKKYKKAEDYKRAKINVLEKDVSSISFFRNKAGNIKNCCKVIVEKYNGNVPSDIDELTSLPGIGRKTANIVLGNAFGQPAIAVDTHVQRVSTRLGLATSKNPDNIEKELCEVVPREKWTKICHLFQAHGRVTCTAKNPSCPICVVYDLCEWKDKIRK</sequence>
<dbReference type="GO" id="GO:0019104">
    <property type="term" value="F:DNA N-glycosylase activity"/>
    <property type="evidence" value="ECO:0007669"/>
    <property type="project" value="UniProtKB-ARBA"/>
</dbReference>
<evidence type="ECO:0000256" key="11">
    <source>
        <dbReference type="ARBA" id="ARBA00023239"/>
    </source>
</evidence>
<dbReference type="PANTHER" id="PTHR10359:SF18">
    <property type="entry name" value="ENDONUCLEASE III"/>
    <property type="match status" value="1"/>
</dbReference>
<proteinExistence type="inferred from homology"/>
<comment type="cofactor">
    <cofactor evidence="1">
        <name>[4Fe-4S] cluster</name>
        <dbReference type="ChEBI" id="CHEBI:49883"/>
    </cofactor>
</comment>
<dbReference type="Pfam" id="PF00730">
    <property type="entry name" value="HhH-GPD"/>
    <property type="match status" value="1"/>
</dbReference>
<evidence type="ECO:0000256" key="2">
    <source>
        <dbReference type="ARBA" id="ARBA00008343"/>
    </source>
</evidence>
<dbReference type="SMART" id="SM00525">
    <property type="entry name" value="FES"/>
    <property type="match status" value="1"/>
</dbReference>